<proteinExistence type="inferred from homology"/>
<dbReference type="CDD" id="cd08236">
    <property type="entry name" value="sugar_DH"/>
    <property type="match status" value="1"/>
</dbReference>
<evidence type="ECO:0000256" key="2">
    <source>
        <dbReference type="ARBA" id="ARBA00022723"/>
    </source>
</evidence>
<feature type="domain" description="Enoyl reductase (ER)" evidence="6">
    <location>
        <begin position="8"/>
        <end position="344"/>
    </location>
</feature>
<dbReference type="PROSITE" id="PS00059">
    <property type="entry name" value="ADH_ZINC"/>
    <property type="match status" value="1"/>
</dbReference>
<dbReference type="RefSeq" id="WP_010756248.1">
    <property type="nucleotide sequence ID" value="NZ_ASWD01000002.1"/>
</dbReference>
<dbReference type="eggNOG" id="COG1063">
    <property type="taxonomic scope" value="Bacteria"/>
</dbReference>
<dbReference type="Gene3D" id="3.90.180.10">
    <property type="entry name" value="Medium-chain alcohol dehydrogenases, catalytic domain"/>
    <property type="match status" value="1"/>
</dbReference>
<dbReference type="OrthoDB" id="9770238at2"/>
<dbReference type="SMART" id="SM00829">
    <property type="entry name" value="PKS_ER"/>
    <property type="match status" value="1"/>
</dbReference>
<dbReference type="Proteomes" id="UP000013782">
    <property type="component" value="Unassembled WGS sequence"/>
</dbReference>
<dbReference type="SUPFAM" id="SSF51735">
    <property type="entry name" value="NAD(P)-binding Rossmann-fold domains"/>
    <property type="match status" value="1"/>
</dbReference>
<dbReference type="GO" id="GO:0008270">
    <property type="term" value="F:zinc ion binding"/>
    <property type="evidence" value="ECO:0007669"/>
    <property type="project" value="InterPro"/>
</dbReference>
<sequence length="347" mass="38296">MKAGLLIGLNEFNVREIEKPVPGPNEVLIKVKAAGICGSDIHKMQSEWKYALPMVMGHEFAGVVEEVGLAVQQVQAGDRVAVAPLIPCQECPYCRAGKYQLCTHYTMIGSQRYGGFAEYVVVPEGNVLNIGEQISFEEAAMIEPLAVAAHGVLGLDVQLGDTVAVFGLGTIGILSAQWLRLAGAKKIIGIDLDQNKLEAAKKYGVTDTINVMREPLEERIRELTDGLGVDIALECAGSVITEEQCLMVAKKGGKIGYQGIAYSDVILRQTAFENIFRREYSIKGFWNSYSAPFPGKEWLHTIDFLEQKRIEVKSLISHRFSLDQLQEAFDLTVQRKESYSKVMIVPK</sequence>
<dbReference type="SUPFAM" id="SSF50129">
    <property type="entry name" value="GroES-like"/>
    <property type="match status" value="1"/>
</dbReference>
<dbReference type="InterPro" id="IPR020843">
    <property type="entry name" value="ER"/>
</dbReference>
<keyword evidence="2 5" id="KW-0479">Metal-binding</keyword>
<evidence type="ECO:0000313" key="7">
    <source>
        <dbReference type="EMBL" id="EOH95256.1"/>
    </source>
</evidence>
<dbReference type="Gene3D" id="3.40.50.720">
    <property type="entry name" value="NAD(P)-binding Rossmann-like Domain"/>
    <property type="match status" value="1"/>
</dbReference>
<keyword evidence="3 5" id="KW-0862">Zinc</keyword>
<comment type="caution">
    <text evidence="7">The sequence shown here is derived from an EMBL/GenBank/DDBJ whole genome shotgun (WGS) entry which is preliminary data.</text>
</comment>
<dbReference type="InterPro" id="IPR002328">
    <property type="entry name" value="ADH_Zn_CS"/>
</dbReference>
<dbReference type="STRING" id="160454.RV10_GL000551"/>
<dbReference type="InterPro" id="IPR013149">
    <property type="entry name" value="ADH-like_C"/>
</dbReference>
<dbReference type="Pfam" id="PF08240">
    <property type="entry name" value="ADH_N"/>
    <property type="match status" value="1"/>
</dbReference>
<accession>R2SR26</accession>
<dbReference type="AlphaFoldDB" id="R2SR26"/>
<reference evidence="7 8" key="1">
    <citation type="submission" date="2013-02" db="EMBL/GenBank/DDBJ databases">
        <title>The Genome Sequence of Enterococcus pallens BAA-351.</title>
        <authorList>
            <consortium name="The Broad Institute Genome Sequencing Platform"/>
            <consortium name="The Broad Institute Genome Sequencing Center for Infectious Disease"/>
            <person name="Earl A.M."/>
            <person name="Gilmore M.S."/>
            <person name="Lebreton F."/>
            <person name="Walker B."/>
            <person name="Young S.K."/>
            <person name="Zeng Q."/>
            <person name="Gargeya S."/>
            <person name="Fitzgerald M."/>
            <person name="Haas B."/>
            <person name="Abouelleil A."/>
            <person name="Alvarado L."/>
            <person name="Arachchi H.M."/>
            <person name="Berlin A.M."/>
            <person name="Chapman S.B."/>
            <person name="Dewar J."/>
            <person name="Goldberg J."/>
            <person name="Griggs A."/>
            <person name="Gujja S."/>
            <person name="Hansen M."/>
            <person name="Howarth C."/>
            <person name="Imamovic A."/>
            <person name="Larimer J."/>
            <person name="McCowan C."/>
            <person name="Murphy C."/>
            <person name="Neiman D."/>
            <person name="Pearson M."/>
            <person name="Priest M."/>
            <person name="Roberts A."/>
            <person name="Saif S."/>
            <person name="Shea T."/>
            <person name="Sisk P."/>
            <person name="Sykes S."/>
            <person name="Wortman J."/>
            <person name="Nusbaum C."/>
            <person name="Birren B."/>
        </authorList>
    </citation>
    <scope>NUCLEOTIDE SEQUENCE [LARGE SCALE GENOMIC DNA]</scope>
    <source>
        <strain evidence="7 8">ATCC BAA-351</strain>
    </source>
</reference>
<gene>
    <name evidence="7" type="ORF">UAU_01218</name>
</gene>
<dbReference type="PANTHER" id="PTHR43401:SF2">
    <property type="entry name" value="L-THREONINE 3-DEHYDROGENASE"/>
    <property type="match status" value="1"/>
</dbReference>
<evidence type="ECO:0000256" key="3">
    <source>
        <dbReference type="ARBA" id="ARBA00022833"/>
    </source>
</evidence>
<protein>
    <recommendedName>
        <fullName evidence="6">Enoyl reductase (ER) domain-containing protein</fullName>
    </recommendedName>
</protein>
<dbReference type="GO" id="GO:0016491">
    <property type="term" value="F:oxidoreductase activity"/>
    <property type="evidence" value="ECO:0007669"/>
    <property type="project" value="UniProtKB-KW"/>
</dbReference>
<dbReference type="PANTHER" id="PTHR43401">
    <property type="entry name" value="L-THREONINE 3-DEHYDROGENASE"/>
    <property type="match status" value="1"/>
</dbReference>
<dbReference type="FunFam" id="3.40.50.720:FF:000003">
    <property type="entry name" value="S-(hydroxymethyl)glutathione dehydrogenase"/>
    <property type="match status" value="1"/>
</dbReference>
<dbReference type="HOGENOM" id="CLU_026673_11_0_9"/>
<dbReference type="PATRIC" id="fig|1158607.3.peg.1200"/>
<dbReference type="InterPro" id="IPR036291">
    <property type="entry name" value="NAD(P)-bd_dom_sf"/>
</dbReference>
<dbReference type="Pfam" id="PF00107">
    <property type="entry name" value="ADH_zinc_N"/>
    <property type="match status" value="1"/>
</dbReference>
<keyword evidence="8" id="KW-1185">Reference proteome</keyword>
<evidence type="ECO:0000256" key="5">
    <source>
        <dbReference type="RuleBase" id="RU361277"/>
    </source>
</evidence>
<comment type="cofactor">
    <cofactor evidence="1 5">
        <name>Zn(2+)</name>
        <dbReference type="ChEBI" id="CHEBI:29105"/>
    </cofactor>
</comment>
<dbReference type="EMBL" id="AJAQ01000011">
    <property type="protein sequence ID" value="EOH95256.1"/>
    <property type="molecule type" value="Genomic_DNA"/>
</dbReference>
<keyword evidence="4" id="KW-0560">Oxidoreductase</keyword>
<evidence type="ECO:0000259" key="6">
    <source>
        <dbReference type="SMART" id="SM00829"/>
    </source>
</evidence>
<name>R2SR26_9ENTE</name>
<dbReference type="InterPro" id="IPR011032">
    <property type="entry name" value="GroES-like_sf"/>
</dbReference>
<evidence type="ECO:0000256" key="4">
    <source>
        <dbReference type="ARBA" id="ARBA00023002"/>
    </source>
</evidence>
<evidence type="ECO:0000313" key="8">
    <source>
        <dbReference type="Proteomes" id="UP000013782"/>
    </source>
</evidence>
<comment type="similarity">
    <text evidence="5">Belongs to the zinc-containing alcohol dehydrogenase family.</text>
</comment>
<organism evidence="7 8">
    <name type="scientific">Enterococcus pallens ATCC BAA-351</name>
    <dbReference type="NCBI Taxonomy" id="1158607"/>
    <lineage>
        <taxon>Bacteria</taxon>
        <taxon>Bacillati</taxon>
        <taxon>Bacillota</taxon>
        <taxon>Bacilli</taxon>
        <taxon>Lactobacillales</taxon>
        <taxon>Enterococcaceae</taxon>
        <taxon>Enterococcus</taxon>
    </lineage>
</organism>
<dbReference type="InterPro" id="IPR013154">
    <property type="entry name" value="ADH-like_N"/>
</dbReference>
<evidence type="ECO:0000256" key="1">
    <source>
        <dbReference type="ARBA" id="ARBA00001947"/>
    </source>
</evidence>
<dbReference type="InterPro" id="IPR050129">
    <property type="entry name" value="Zn_alcohol_dh"/>
</dbReference>